<dbReference type="InterPro" id="IPR041698">
    <property type="entry name" value="Methyltransf_25"/>
</dbReference>
<name>A0A015LSL4_RHIIW</name>
<dbReference type="STRING" id="1432141.A0A015LSL4"/>
<dbReference type="OrthoDB" id="2013972at2759"/>
<dbReference type="PANTHER" id="PTHR43591:SF24">
    <property type="entry name" value="2-METHOXY-6-POLYPRENYL-1,4-BENZOQUINOL METHYLASE, MITOCHONDRIAL"/>
    <property type="match status" value="1"/>
</dbReference>
<dbReference type="CDD" id="cd02440">
    <property type="entry name" value="AdoMet_MTases"/>
    <property type="match status" value="1"/>
</dbReference>
<dbReference type="Proteomes" id="UP000022910">
    <property type="component" value="Unassembled WGS sequence"/>
</dbReference>
<feature type="region of interest" description="Disordered" evidence="1">
    <location>
        <begin position="1"/>
        <end position="33"/>
    </location>
</feature>
<feature type="compositionally biased region" description="Basic residues" evidence="1">
    <location>
        <begin position="1"/>
        <end position="21"/>
    </location>
</feature>
<gene>
    <name evidence="3" type="ORF">RirG_205310</name>
</gene>
<feature type="domain" description="Methyltransferase" evidence="2">
    <location>
        <begin position="87"/>
        <end position="178"/>
    </location>
</feature>
<organism evidence="3 4">
    <name type="scientific">Rhizophagus irregularis (strain DAOM 197198w)</name>
    <name type="common">Glomus intraradices</name>
    <dbReference type="NCBI Taxonomy" id="1432141"/>
    <lineage>
        <taxon>Eukaryota</taxon>
        <taxon>Fungi</taxon>
        <taxon>Fungi incertae sedis</taxon>
        <taxon>Mucoromycota</taxon>
        <taxon>Glomeromycotina</taxon>
        <taxon>Glomeromycetes</taxon>
        <taxon>Glomerales</taxon>
        <taxon>Glomeraceae</taxon>
        <taxon>Rhizophagus</taxon>
    </lineage>
</organism>
<dbReference type="AlphaFoldDB" id="A0A015LSL4"/>
<dbReference type="PANTHER" id="PTHR43591">
    <property type="entry name" value="METHYLTRANSFERASE"/>
    <property type="match status" value="1"/>
</dbReference>
<dbReference type="HOGENOM" id="CLU_010595_9_0_1"/>
<evidence type="ECO:0000259" key="2">
    <source>
        <dbReference type="Pfam" id="PF13649"/>
    </source>
</evidence>
<dbReference type="Gene3D" id="3.40.50.150">
    <property type="entry name" value="Vaccinia Virus protein VP39"/>
    <property type="match status" value="1"/>
</dbReference>
<dbReference type="SUPFAM" id="SSF53335">
    <property type="entry name" value="S-adenosyl-L-methionine-dependent methyltransferases"/>
    <property type="match status" value="1"/>
</dbReference>
<evidence type="ECO:0000313" key="3">
    <source>
        <dbReference type="EMBL" id="EXX57643.1"/>
    </source>
</evidence>
<evidence type="ECO:0000313" key="4">
    <source>
        <dbReference type="Proteomes" id="UP000022910"/>
    </source>
</evidence>
<reference evidence="3 4" key="1">
    <citation type="submission" date="2014-02" db="EMBL/GenBank/DDBJ databases">
        <title>Single nucleus genome sequencing reveals high similarity among nuclei of an endomycorrhizal fungus.</title>
        <authorList>
            <person name="Lin K."/>
            <person name="Geurts R."/>
            <person name="Zhang Z."/>
            <person name="Limpens E."/>
            <person name="Saunders D.G."/>
            <person name="Mu D."/>
            <person name="Pang E."/>
            <person name="Cao H."/>
            <person name="Cha H."/>
            <person name="Lin T."/>
            <person name="Zhou Q."/>
            <person name="Shang Y."/>
            <person name="Li Y."/>
            <person name="Ivanov S."/>
            <person name="Sharma T."/>
            <person name="Velzen R.V."/>
            <person name="Ruijter N.D."/>
            <person name="Aanen D.K."/>
            <person name="Win J."/>
            <person name="Kamoun S."/>
            <person name="Bisseling T."/>
            <person name="Huang S."/>
        </authorList>
    </citation>
    <scope>NUCLEOTIDE SEQUENCE [LARGE SCALE GENOMIC DNA]</scope>
    <source>
        <strain evidence="4">DAOM197198w</strain>
    </source>
</reference>
<dbReference type="GO" id="GO:0008168">
    <property type="term" value="F:methyltransferase activity"/>
    <property type="evidence" value="ECO:0007669"/>
    <property type="project" value="TreeGrafter"/>
</dbReference>
<dbReference type="SMR" id="A0A015LSL4"/>
<sequence length="310" mass="35718">MGNNKSKVKRTLSNSSKKHHQNSQYLLSKESESRNLDKEKELTYYLSNHNDEDIDRQHFNHFFRKHIFQNNFSVPIEEGLIQGGCKVLDIGCGPGSWLLDLASKYENSYFFGIDIKPVYPNEIKPKNLEFCEADMFNGLPFPDNEFDFVHQEVMSFIIKADQWNYVISELIRVTKPGGFIEIVEYISPENSGPVLTNVYKTHFDLCLQRGVDMSLIPNLDKIIESHQNISQVHRDERSFIIGPNGGKAGLVIQDIIITFNTSDLATDDISSKKGISKEEYKNMILRDFKNELKITKPKLKVCRFWAQKNA</sequence>
<keyword evidence="4" id="KW-1185">Reference proteome</keyword>
<accession>A0A015LSL4</accession>
<evidence type="ECO:0000256" key="1">
    <source>
        <dbReference type="SAM" id="MobiDB-lite"/>
    </source>
</evidence>
<dbReference type="InterPro" id="IPR029063">
    <property type="entry name" value="SAM-dependent_MTases_sf"/>
</dbReference>
<dbReference type="EMBL" id="JEMT01027315">
    <property type="protein sequence ID" value="EXX57643.1"/>
    <property type="molecule type" value="Genomic_DNA"/>
</dbReference>
<dbReference type="Pfam" id="PF13649">
    <property type="entry name" value="Methyltransf_25"/>
    <property type="match status" value="1"/>
</dbReference>
<proteinExistence type="predicted"/>
<protein>
    <recommendedName>
        <fullName evidence="2">Methyltransferase domain-containing protein</fullName>
    </recommendedName>
</protein>
<comment type="caution">
    <text evidence="3">The sequence shown here is derived from an EMBL/GenBank/DDBJ whole genome shotgun (WGS) entry which is preliminary data.</text>
</comment>